<accession>A0A1M5ZZF8</accession>
<name>A0A1M5ZZF8_9FIRM</name>
<evidence type="ECO:0000313" key="1">
    <source>
        <dbReference type="EMBL" id="SHI29293.1"/>
    </source>
</evidence>
<dbReference type="STRING" id="1121420.SAMN02746098_03817"/>
<sequence>MVYDFIDNAGLFNMPYSLNRMFNLKDYRAEEYVVASQKQFELDSDLIARGEKPSVYLDFPVNAADYELIDPFNWQDEVKGG</sequence>
<protein>
    <submittedName>
        <fullName evidence="1">Uncharacterized protein</fullName>
    </submittedName>
</protein>
<dbReference type="AlphaFoldDB" id="A0A1M5ZZF8"/>
<evidence type="ECO:0000313" key="2">
    <source>
        <dbReference type="Proteomes" id="UP000183954"/>
    </source>
</evidence>
<gene>
    <name evidence="1" type="ORF">SAMN02746098_03817</name>
</gene>
<keyword evidence="2" id="KW-1185">Reference proteome</keyword>
<dbReference type="Proteomes" id="UP000183954">
    <property type="component" value="Unassembled WGS sequence"/>
</dbReference>
<reference evidence="2" key="1">
    <citation type="submission" date="2016-11" db="EMBL/GenBank/DDBJ databases">
        <authorList>
            <person name="Varghese N."/>
            <person name="Submissions S."/>
        </authorList>
    </citation>
    <scope>NUCLEOTIDE SEQUENCE [LARGE SCALE GENOMIC DNA]</scope>
    <source>
        <strain evidence="2">DSM 15449</strain>
    </source>
</reference>
<proteinExistence type="predicted"/>
<dbReference type="EMBL" id="FQXJ01000016">
    <property type="protein sequence ID" value="SHI29293.1"/>
    <property type="molecule type" value="Genomic_DNA"/>
</dbReference>
<organism evidence="1 2">
    <name type="scientific">Desulfosporosinus lacus DSM 15449</name>
    <dbReference type="NCBI Taxonomy" id="1121420"/>
    <lineage>
        <taxon>Bacteria</taxon>
        <taxon>Bacillati</taxon>
        <taxon>Bacillota</taxon>
        <taxon>Clostridia</taxon>
        <taxon>Eubacteriales</taxon>
        <taxon>Desulfitobacteriaceae</taxon>
        <taxon>Desulfosporosinus</taxon>
    </lineage>
</organism>